<feature type="chain" id="PRO_5044842981" evidence="2">
    <location>
        <begin position="19"/>
        <end position="506"/>
    </location>
</feature>
<dbReference type="PANTHER" id="PTHR47591:SF13">
    <property type="entry name" value="OS02G0293900 PROTEIN"/>
    <property type="match status" value="1"/>
</dbReference>
<accession>A0ABD2YAK0</accession>
<keyword evidence="2" id="KW-0732">Signal</keyword>
<protein>
    <submittedName>
        <fullName evidence="3">Uncharacterized protein</fullName>
    </submittedName>
</protein>
<evidence type="ECO:0000313" key="4">
    <source>
        <dbReference type="Proteomes" id="UP001630127"/>
    </source>
</evidence>
<keyword evidence="4" id="KW-1185">Reference proteome</keyword>
<dbReference type="AlphaFoldDB" id="A0ABD2YAK0"/>
<comment type="caution">
    <text evidence="3">The sequence shown here is derived from an EMBL/GenBank/DDBJ whole genome shotgun (WGS) entry which is preliminary data.</text>
</comment>
<evidence type="ECO:0000256" key="1">
    <source>
        <dbReference type="SAM" id="MobiDB-lite"/>
    </source>
</evidence>
<dbReference type="EMBL" id="JBJUIK010000015">
    <property type="protein sequence ID" value="KAL3503696.1"/>
    <property type="molecule type" value="Genomic_DNA"/>
</dbReference>
<dbReference type="Proteomes" id="UP001630127">
    <property type="component" value="Unassembled WGS sequence"/>
</dbReference>
<reference evidence="3 4" key="1">
    <citation type="submission" date="2024-11" db="EMBL/GenBank/DDBJ databases">
        <title>A near-complete genome assembly of Cinchona calisaya.</title>
        <authorList>
            <person name="Lian D.C."/>
            <person name="Zhao X.W."/>
            <person name="Wei L."/>
        </authorList>
    </citation>
    <scope>NUCLEOTIDE SEQUENCE [LARGE SCALE GENOMIC DNA]</scope>
    <source>
        <tissue evidence="3">Nenye</tissue>
    </source>
</reference>
<sequence>MGRPRILLVLMVHLNVLCDDKFTLIKTFLEHMKCHPDREWGGIQPPPSAAAPAVVINAKNPSSDGEEELVEEDLAKDQKQLPILIQSNSNTTATSQGLGGHKRIHSQTNKDLFKSSSQQNKKPCSIQLEKRKQQDFAKKKLSSSNDSSDDHAHKCSVREKDFTSIKALSGHMRCHTEKDWRGIRPPPSAINASSLLSSVSDAKPPQRAHDDVHHQMELAGADRNPTVDLKKYLSGWAVTAKRGRKAIVENSYDGTIEDVYRLMSLAQGGDSSSKFEAKTSNEEIIMTTKGTYLPKKGRQTEVSADHPVKELRIEERKFDDGKNCSKDVQESEFFSGKSANSDQSSKGNIVNPVSTLATASDQKYKECGCCQEQEKKDLGSVNDDQVDHPVLTLETSSNHEKYKFEKCGKSFTTHQGFGANLDSQQEEEDSSKDHVKKLRIFIPNSFDESTSAAAHKDENPVSHLPTPGVKDCKESAGGPPDHSSNDQSKICNRNFPTTSQEALAGK</sequence>
<name>A0ABD2YAK0_9GENT</name>
<proteinExistence type="predicted"/>
<gene>
    <name evidence="3" type="ORF">ACH5RR_038145</name>
</gene>
<dbReference type="PANTHER" id="PTHR47591">
    <property type="entry name" value="ZINC FINGER PROTEIN ZAT2-RELATED"/>
    <property type="match status" value="1"/>
</dbReference>
<feature type="compositionally biased region" description="Polar residues" evidence="1">
    <location>
        <begin position="106"/>
        <end position="122"/>
    </location>
</feature>
<feature type="signal peptide" evidence="2">
    <location>
        <begin position="1"/>
        <end position="18"/>
    </location>
</feature>
<feature type="region of interest" description="Disordered" evidence="1">
    <location>
        <begin position="80"/>
        <end position="156"/>
    </location>
</feature>
<feature type="compositionally biased region" description="Basic and acidic residues" evidence="1">
    <location>
        <begin position="128"/>
        <end position="138"/>
    </location>
</feature>
<organism evidence="3 4">
    <name type="scientific">Cinchona calisaya</name>
    <dbReference type="NCBI Taxonomy" id="153742"/>
    <lineage>
        <taxon>Eukaryota</taxon>
        <taxon>Viridiplantae</taxon>
        <taxon>Streptophyta</taxon>
        <taxon>Embryophyta</taxon>
        <taxon>Tracheophyta</taxon>
        <taxon>Spermatophyta</taxon>
        <taxon>Magnoliopsida</taxon>
        <taxon>eudicotyledons</taxon>
        <taxon>Gunneridae</taxon>
        <taxon>Pentapetalae</taxon>
        <taxon>asterids</taxon>
        <taxon>lamiids</taxon>
        <taxon>Gentianales</taxon>
        <taxon>Rubiaceae</taxon>
        <taxon>Cinchonoideae</taxon>
        <taxon>Cinchoneae</taxon>
        <taxon>Cinchona</taxon>
    </lineage>
</organism>
<feature type="region of interest" description="Disordered" evidence="1">
    <location>
        <begin position="449"/>
        <end position="506"/>
    </location>
</feature>
<evidence type="ECO:0000313" key="3">
    <source>
        <dbReference type="EMBL" id="KAL3503696.1"/>
    </source>
</evidence>
<evidence type="ECO:0000256" key="2">
    <source>
        <dbReference type="SAM" id="SignalP"/>
    </source>
</evidence>
<feature type="compositionally biased region" description="Polar residues" evidence="1">
    <location>
        <begin position="485"/>
        <end position="506"/>
    </location>
</feature>
<feature type="compositionally biased region" description="Polar residues" evidence="1">
    <location>
        <begin position="85"/>
        <end position="96"/>
    </location>
</feature>